<comment type="caution">
    <text evidence="2">The sequence shown here is derived from an EMBL/GenBank/DDBJ whole genome shotgun (WGS) entry which is preliminary data.</text>
</comment>
<dbReference type="EMBL" id="LFMY01000010">
    <property type="protein sequence ID" value="OKL58162.1"/>
    <property type="molecule type" value="Genomic_DNA"/>
</dbReference>
<feature type="compositionally biased region" description="Pro residues" evidence="1">
    <location>
        <begin position="51"/>
        <end position="60"/>
    </location>
</feature>
<keyword evidence="3" id="KW-1185">Reference proteome</keyword>
<gene>
    <name evidence="2" type="ORF">UA08_06510</name>
</gene>
<reference evidence="2 3" key="1">
    <citation type="submission" date="2015-06" db="EMBL/GenBank/DDBJ databases">
        <title>Talaromyces atroroseus IBT 11181 draft genome.</title>
        <authorList>
            <person name="Rasmussen K.B."/>
            <person name="Rasmussen S."/>
            <person name="Petersen B."/>
            <person name="Sicheritz-Ponten T."/>
            <person name="Mortensen U.H."/>
            <person name="Thrane U."/>
        </authorList>
    </citation>
    <scope>NUCLEOTIDE SEQUENCE [LARGE SCALE GENOMIC DNA]</scope>
    <source>
        <strain evidence="2 3">IBT 11181</strain>
    </source>
</reference>
<dbReference type="OrthoDB" id="5370011at2759"/>
<dbReference type="Proteomes" id="UP000214365">
    <property type="component" value="Unassembled WGS sequence"/>
</dbReference>
<feature type="region of interest" description="Disordered" evidence="1">
    <location>
        <begin position="168"/>
        <end position="204"/>
    </location>
</feature>
<feature type="compositionally biased region" description="Basic and acidic residues" evidence="1">
    <location>
        <begin position="304"/>
        <end position="322"/>
    </location>
</feature>
<dbReference type="RefSeq" id="XP_020118283.1">
    <property type="nucleotide sequence ID" value="XM_020268795.1"/>
</dbReference>
<dbReference type="GeneID" id="31006265"/>
<dbReference type="AlphaFoldDB" id="A0A225AB50"/>
<protein>
    <submittedName>
        <fullName evidence="2">Uncharacterized protein</fullName>
    </submittedName>
</protein>
<evidence type="ECO:0000313" key="3">
    <source>
        <dbReference type="Proteomes" id="UP000214365"/>
    </source>
</evidence>
<feature type="compositionally biased region" description="Low complexity" evidence="1">
    <location>
        <begin position="30"/>
        <end position="50"/>
    </location>
</feature>
<sequence>MEREQHPKKDDIASRLINRFLRRSSRRTKSTASNAAVEQEPTVPEASASTAPPPPQPPQQPQTSTADDDTTTTSPPVRDTTPVIQWTDIQQERARALFAKYGLTLEPNEWMTPRNLEVRRVDKPIRMRVRRTCHRCQTTFGPEKVCVNCHHVRCKQCPRYPPARTKEEKEARALAKMSSEAAADNSKEHKHDPLTLPSRSGGQDLTYKDIKQRVRRTCHRCQTLFPGISTQCENCGHDRCKICPRDPLKLDKYPDGYPDDEDPPPERPIRVWKKPRMRVRYFCHKCETIYVPGEPICSNCGQEKGPETRRYPPKKEKPSIDPDLLRRVQERLGAMRVNEGDDT</sequence>
<name>A0A225AB50_TALAT</name>
<feature type="compositionally biased region" description="Low complexity" evidence="1">
    <location>
        <begin position="61"/>
        <end position="82"/>
    </location>
</feature>
<organism evidence="2 3">
    <name type="scientific">Talaromyces atroroseus</name>
    <dbReference type="NCBI Taxonomy" id="1441469"/>
    <lineage>
        <taxon>Eukaryota</taxon>
        <taxon>Fungi</taxon>
        <taxon>Dikarya</taxon>
        <taxon>Ascomycota</taxon>
        <taxon>Pezizomycotina</taxon>
        <taxon>Eurotiomycetes</taxon>
        <taxon>Eurotiomycetidae</taxon>
        <taxon>Eurotiales</taxon>
        <taxon>Trichocomaceae</taxon>
        <taxon>Talaromyces</taxon>
        <taxon>Talaromyces sect. Trachyspermi</taxon>
    </lineage>
</organism>
<dbReference type="STRING" id="1441469.A0A225AB50"/>
<accession>A0A225AB50</accession>
<evidence type="ECO:0000256" key="1">
    <source>
        <dbReference type="SAM" id="MobiDB-lite"/>
    </source>
</evidence>
<evidence type="ECO:0000313" key="2">
    <source>
        <dbReference type="EMBL" id="OKL58162.1"/>
    </source>
</evidence>
<feature type="region of interest" description="Disordered" evidence="1">
    <location>
        <begin position="302"/>
        <end position="322"/>
    </location>
</feature>
<feature type="region of interest" description="Disordered" evidence="1">
    <location>
        <begin position="21"/>
        <end position="82"/>
    </location>
</feature>
<proteinExistence type="predicted"/>